<dbReference type="AlphaFoldDB" id="A0A3P6FVT0"/>
<name>A0A3P6FVT0_BRAOL</name>
<sequence>MTVWSEIQLRIRCRVPRFTSWSDLMQWARAPASSVPPVLKMLVTQSLVYSVWQQRNNMLHNQSITPPLVVFKDMNRQVINTINVLRKRKKFRNLMSSWLL</sequence>
<evidence type="ECO:0000313" key="1">
    <source>
        <dbReference type="EMBL" id="VDD62463.1"/>
    </source>
</evidence>
<proteinExistence type="predicted"/>
<organism evidence="1">
    <name type="scientific">Brassica oleracea</name>
    <name type="common">Wild cabbage</name>
    <dbReference type="NCBI Taxonomy" id="3712"/>
    <lineage>
        <taxon>Eukaryota</taxon>
        <taxon>Viridiplantae</taxon>
        <taxon>Streptophyta</taxon>
        <taxon>Embryophyta</taxon>
        <taxon>Tracheophyta</taxon>
        <taxon>Spermatophyta</taxon>
        <taxon>Magnoliopsida</taxon>
        <taxon>eudicotyledons</taxon>
        <taxon>Gunneridae</taxon>
        <taxon>Pentapetalae</taxon>
        <taxon>rosids</taxon>
        <taxon>malvids</taxon>
        <taxon>Brassicales</taxon>
        <taxon>Brassicaceae</taxon>
        <taxon>Brassiceae</taxon>
        <taxon>Brassica</taxon>
    </lineage>
</organism>
<dbReference type="EMBL" id="LR031880">
    <property type="protein sequence ID" value="VDD62463.1"/>
    <property type="molecule type" value="Genomic_DNA"/>
</dbReference>
<protein>
    <recommendedName>
        <fullName evidence="2">Reverse transcriptase zinc-binding domain-containing protein</fullName>
    </recommendedName>
</protein>
<gene>
    <name evidence="1" type="ORF">BOLC6T37916H</name>
</gene>
<evidence type="ECO:0008006" key="2">
    <source>
        <dbReference type="Google" id="ProtNLM"/>
    </source>
</evidence>
<reference evidence="1" key="1">
    <citation type="submission" date="2018-11" db="EMBL/GenBank/DDBJ databases">
        <authorList>
            <consortium name="Genoscope - CEA"/>
            <person name="William W."/>
        </authorList>
    </citation>
    <scope>NUCLEOTIDE SEQUENCE</scope>
</reference>
<accession>A0A3P6FVT0</accession>